<dbReference type="OrthoDB" id="5999392at2"/>
<accession>A0A0R0C0Q9</accession>
<dbReference type="STRING" id="405444.ABB26_12075"/>
<evidence type="ECO:0000313" key="2">
    <source>
        <dbReference type="EMBL" id="KRG63417.1"/>
    </source>
</evidence>
<keyword evidence="1" id="KW-1133">Transmembrane helix</keyword>
<keyword evidence="1" id="KW-0812">Transmembrane</keyword>
<reference evidence="2 3" key="1">
    <citation type="submission" date="2015-05" db="EMBL/GenBank/DDBJ databases">
        <title>Genome sequencing and analysis of members of genus Stenotrophomonas.</title>
        <authorList>
            <person name="Patil P.P."/>
            <person name="Midha S."/>
            <person name="Patil P.B."/>
        </authorList>
    </citation>
    <scope>NUCLEOTIDE SEQUENCE [LARGE SCALE GENOMIC DNA]</scope>
    <source>
        <strain evidence="2 3">DSM 18929</strain>
    </source>
</reference>
<keyword evidence="1" id="KW-0472">Membrane</keyword>
<gene>
    <name evidence="2" type="ORF">ABB26_12075</name>
</gene>
<dbReference type="EMBL" id="LDJI01000022">
    <property type="protein sequence ID" value="KRG63417.1"/>
    <property type="molecule type" value="Genomic_DNA"/>
</dbReference>
<organism evidence="2 3">
    <name type="scientific">Stenotrophomonas humi</name>
    <dbReference type="NCBI Taxonomy" id="405444"/>
    <lineage>
        <taxon>Bacteria</taxon>
        <taxon>Pseudomonadati</taxon>
        <taxon>Pseudomonadota</taxon>
        <taxon>Gammaproteobacteria</taxon>
        <taxon>Lysobacterales</taxon>
        <taxon>Lysobacteraceae</taxon>
        <taxon>Stenotrophomonas</taxon>
    </lineage>
</organism>
<dbReference type="Proteomes" id="UP000050864">
    <property type="component" value="Unassembled WGS sequence"/>
</dbReference>
<protein>
    <submittedName>
        <fullName evidence="2">Uncharacterized protein</fullName>
    </submittedName>
</protein>
<comment type="caution">
    <text evidence="2">The sequence shown here is derived from an EMBL/GenBank/DDBJ whole genome shotgun (WGS) entry which is preliminary data.</text>
</comment>
<keyword evidence="3" id="KW-1185">Reference proteome</keyword>
<sequence length="178" mass="19675">MNQNDENEYDNDDLVRRLRELPAERVPSAVVWQRIAAELQQPRQPLPVVVTPSMLRPVVHREPRHWPWYAGAAAAVLALVGTVALWLPQDRPRVASPLQAQANALTHEYRLAIATIPQDSVPAELMPALQELDASAGDIRQAIDQSPQAGFLLGQLQRTYALRLELTRQGLSGAGLST</sequence>
<name>A0A0R0C0Q9_9GAMM</name>
<feature type="transmembrane region" description="Helical" evidence="1">
    <location>
        <begin position="66"/>
        <end position="87"/>
    </location>
</feature>
<dbReference type="PATRIC" id="fig|405444.3.peg.1508"/>
<dbReference type="RefSeq" id="WP_057634452.1">
    <property type="nucleotide sequence ID" value="NZ_LDJI01000022.1"/>
</dbReference>
<evidence type="ECO:0000256" key="1">
    <source>
        <dbReference type="SAM" id="Phobius"/>
    </source>
</evidence>
<evidence type="ECO:0000313" key="3">
    <source>
        <dbReference type="Proteomes" id="UP000050864"/>
    </source>
</evidence>
<proteinExistence type="predicted"/>
<dbReference type="AlphaFoldDB" id="A0A0R0C0Q9"/>